<evidence type="ECO:0000256" key="2">
    <source>
        <dbReference type="ARBA" id="ARBA00022448"/>
    </source>
</evidence>
<evidence type="ECO:0000313" key="6">
    <source>
        <dbReference type="Proteomes" id="UP001217918"/>
    </source>
</evidence>
<dbReference type="InterPro" id="IPR004870">
    <property type="entry name" value="Nucleoporin_Nup155"/>
</dbReference>
<accession>A0AAD9I5N4</accession>
<dbReference type="InterPro" id="IPR014908">
    <property type="entry name" value="Nucleoporin_Nup133/Nup155_N"/>
</dbReference>
<keyword evidence="3" id="KW-0539">Nucleus</keyword>
<dbReference type="AlphaFoldDB" id="A0AAD9I5N4"/>
<dbReference type="GO" id="GO:0036228">
    <property type="term" value="P:protein localization to nuclear inner membrane"/>
    <property type="evidence" value="ECO:0007669"/>
    <property type="project" value="TreeGrafter"/>
</dbReference>
<evidence type="ECO:0000259" key="4">
    <source>
        <dbReference type="Pfam" id="PF08801"/>
    </source>
</evidence>
<proteinExistence type="predicted"/>
<dbReference type="EMBL" id="JAQQPM010000005">
    <property type="protein sequence ID" value="KAK2071661.1"/>
    <property type="molecule type" value="Genomic_DNA"/>
</dbReference>
<dbReference type="Proteomes" id="UP001217918">
    <property type="component" value="Unassembled WGS sequence"/>
</dbReference>
<keyword evidence="2" id="KW-0813">Transport</keyword>
<organism evidence="5 6">
    <name type="scientific">Phyllachora maydis</name>
    <dbReference type="NCBI Taxonomy" id="1825666"/>
    <lineage>
        <taxon>Eukaryota</taxon>
        <taxon>Fungi</taxon>
        <taxon>Dikarya</taxon>
        <taxon>Ascomycota</taxon>
        <taxon>Pezizomycotina</taxon>
        <taxon>Sordariomycetes</taxon>
        <taxon>Sordariomycetidae</taxon>
        <taxon>Phyllachorales</taxon>
        <taxon>Phyllachoraceae</taxon>
        <taxon>Phyllachora</taxon>
    </lineage>
</organism>
<comment type="subcellular location">
    <subcellularLocation>
        <location evidence="1">Nucleus</location>
    </subcellularLocation>
</comment>
<gene>
    <name evidence="5" type="ORF">P8C59_006067</name>
</gene>
<name>A0AAD9I5N4_9PEZI</name>
<dbReference type="GO" id="GO:0000972">
    <property type="term" value="P:transcription-dependent tethering of RNA polymerase II gene DNA at nuclear periphery"/>
    <property type="evidence" value="ECO:0007669"/>
    <property type="project" value="TreeGrafter"/>
</dbReference>
<dbReference type="GO" id="GO:0006405">
    <property type="term" value="P:RNA export from nucleus"/>
    <property type="evidence" value="ECO:0007669"/>
    <property type="project" value="TreeGrafter"/>
</dbReference>
<evidence type="ECO:0000313" key="5">
    <source>
        <dbReference type="EMBL" id="KAK2071661.1"/>
    </source>
</evidence>
<comment type="caution">
    <text evidence="5">The sequence shown here is derived from an EMBL/GenBank/DDBJ whole genome shotgun (WGS) entry which is preliminary data.</text>
</comment>
<dbReference type="PANTHER" id="PTHR10350:SF6">
    <property type="entry name" value="NUCLEAR PORE COMPLEX PROTEIN NUP155"/>
    <property type="match status" value="1"/>
</dbReference>
<reference evidence="5" key="1">
    <citation type="journal article" date="2023" name="Mol. Plant Microbe Interact.">
        <title>Elucidating the Obligate Nature and Biological Capacity of an Invasive Fungal Corn Pathogen.</title>
        <authorList>
            <person name="MacCready J.S."/>
            <person name="Roggenkamp E.M."/>
            <person name="Gdanetz K."/>
            <person name="Chilvers M.I."/>
        </authorList>
    </citation>
    <scope>NUCLEOTIDE SEQUENCE</scope>
    <source>
        <strain evidence="5">PM02</strain>
    </source>
</reference>
<sequence>MAFQAAATPMRPIPGAFINTPAFIRQNDPVRRRLTFGDVAPPAPPRTGAAQNNHVDLLEQGQPLQQQQGADAPVPPITRAAALINRTLQMDEAYPDLDSYCRPGASSDYELHHRDMAWAPFQTVGTRMGLFSHINYAWASIDSSLFLWDYTHPNPEVTGYEDSAYNITAVGLS</sequence>
<dbReference type="GO" id="GO:0017056">
    <property type="term" value="F:structural constituent of nuclear pore"/>
    <property type="evidence" value="ECO:0007669"/>
    <property type="project" value="InterPro"/>
</dbReference>
<dbReference type="GO" id="GO:0044611">
    <property type="term" value="C:nuclear pore inner ring"/>
    <property type="evidence" value="ECO:0007669"/>
    <property type="project" value="TreeGrafter"/>
</dbReference>
<evidence type="ECO:0000256" key="3">
    <source>
        <dbReference type="ARBA" id="ARBA00023242"/>
    </source>
</evidence>
<dbReference type="Pfam" id="PF08801">
    <property type="entry name" value="Nucleoporin_N"/>
    <property type="match status" value="1"/>
</dbReference>
<protein>
    <recommendedName>
        <fullName evidence="4">Nucleoporin Nup133/Nup155-like N-terminal domain-containing protein</fullName>
    </recommendedName>
</protein>
<keyword evidence="6" id="KW-1185">Reference proteome</keyword>
<feature type="domain" description="Nucleoporin Nup133/Nup155-like N-terminal" evidence="4">
    <location>
        <begin position="124"/>
        <end position="172"/>
    </location>
</feature>
<dbReference type="PANTHER" id="PTHR10350">
    <property type="entry name" value="NUCLEAR PORE COMPLEX PROTEIN NUP155"/>
    <property type="match status" value="1"/>
</dbReference>
<dbReference type="GO" id="GO:0006606">
    <property type="term" value="P:protein import into nucleus"/>
    <property type="evidence" value="ECO:0007669"/>
    <property type="project" value="TreeGrafter"/>
</dbReference>
<evidence type="ECO:0000256" key="1">
    <source>
        <dbReference type="ARBA" id="ARBA00004123"/>
    </source>
</evidence>